<evidence type="ECO:0000313" key="3">
    <source>
        <dbReference type="Proteomes" id="UP000245870"/>
    </source>
</evidence>
<comment type="caution">
    <text evidence="2">The sequence shown here is derived from an EMBL/GenBank/DDBJ whole genome shotgun (WGS) entry which is preliminary data.</text>
</comment>
<gene>
    <name evidence="2" type="ORF">C7379_10694</name>
</gene>
<organism evidence="2 3">
    <name type="scientific">Hallella colorans</name>
    <dbReference type="NCBI Taxonomy" id="1703337"/>
    <lineage>
        <taxon>Bacteria</taxon>
        <taxon>Pseudomonadati</taxon>
        <taxon>Bacteroidota</taxon>
        <taxon>Bacteroidia</taxon>
        <taxon>Bacteroidales</taxon>
        <taxon>Prevotellaceae</taxon>
        <taxon>Hallella</taxon>
    </lineage>
</organism>
<keyword evidence="3" id="KW-1185">Reference proteome</keyword>
<evidence type="ECO:0000259" key="1">
    <source>
        <dbReference type="Pfam" id="PF09633"/>
    </source>
</evidence>
<sequence>MTDVPIEMKVLMNHIYEYQKGVRQMVLYTFNRRYAAYAIKRLEHRGINYVMHPAGADTVNLFFGSKECLDAIRLVVNKSLSDLTPEEDFMLGTLLGYDIRMQCERYCQRKTKMGRCSGC</sequence>
<reference evidence="2 3" key="1">
    <citation type="submission" date="2018-05" db="EMBL/GenBank/DDBJ databases">
        <title>Genomic Encyclopedia of Type Strains, Phase IV (KMG-IV): sequencing the most valuable type-strain genomes for metagenomic binning, comparative biology and taxonomic classification.</title>
        <authorList>
            <person name="Goeker M."/>
        </authorList>
    </citation>
    <scope>NUCLEOTIDE SEQUENCE [LARGE SCALE GENOMIC DNA]</scope>
    <source>
        <strain evidence="2 3">DSM 100333</strain>
    </source>
</reference>
<proteinExistence type="predicted"/>
<dbReference type="Pfam" id="PF09633">
    <property type="entry name" value="DUF2023"/>
    <property type="match status" value="1"/>
</dbReference>
<evidence type="ECO:0000313" key="2">
    <source>
        <dbReference type="EMBL" id="PVX56522.1"/>
    </source>
</evidence>
<dbReference type="EMBL" id="QENY01000006">
    <property type="protein sequence ID" value="PVX56522.1"/>
    <property type="molecule type" value="Genomic_DNA"/>
</dbReference>
<dbReference type="InterPro" id="IPR018594">
    <property type="entry name" value="DUF2023"/>
</dbReference>
<feature type="domain" description="DUF2023" evidence="1">
    <location>
        <begin position="9"/>
        <end position="109"/>
    </location>
</feature>
<dbReference type="OrthoDB" id="8138867at2"/>
<dbReference type="RefSeq" id="WP_116616200.1">
    <property type="nucleotide sequence ID" value="NZ_CAMPWS010000008.1"/>
</dbReference>
<dbReference type="InterPro" id="IPR036780">
    <property type="entry name" value="PG1857-like_sf"/>
</dbReference>
<dbReference type="Proteomes" id="UP000245870">
    <property type="component" value="Unassembled WGS sequence"/>
</dbReference>
<dbReference type="SUPFAM" id="SSF160448">
    <property type="entry name" value="PG1857-like"/>
    <property type="match status" value="1"/>
</dbReference>
<name>A0A2U0UFT3_9BACT</name>
<dbReference type="AlphaFoldDB" id="A0A2U0UFT3"/>
<protein>
    <submittedName>
        <fullName evidence="2">Uncharacterized protein DUF2023</fullName>
    </submittedName>
</protein>
<dbReference type="Gene3D" id="3.30.2190.10">
    <property type="entry name" value="PG1857-like"/>
    <property type="match status" value="1"/>
</dbReference>
<accession>A0A2U0UFT3</accession>